<evidence type="ECO:0000256" key="5">
    <source>
        <dbReference type="ARBA" id="ARBA00023273"/>
    </source>
</evidence>
<comment type="caution">
    <text evidence="7">The sequence shown here is derived from an EMBL/GenBank/DDBJ whole genome shotgun (WGS) entry which is preliminary data.</text>
</comment>
<keyword evidence="2" id="KW-0963">Cytoplasm</keyword>
<feature type="compositionally biased region" description="Basic residues" evidence="6">
    <location>
        <begin position="163"/>
        <end position="173"/>
    </location>
</feature>
<evidence type="ECO:0000256" key="3">
    <source>
        <dbReference type="ARBA" id="ARBA00023069"/>
    </source>
</evidence>
<accession>A0A0L7KQL0</accession>
<protein>
    <submittedName>
        <fullName evidence="7">Putative radial spokehead-like 3</fullName>
    </submittedName>
</protein>
<gene>
    <name evidence="7" type="ORF">OBRU01_22805</name>
</gene>
<organism evidence="7 8">
    <name type="scientific">Operophtera brumata</name>
    <name type="common">Winter moth</name>
    <name type="synonym">Phalaena brumata</name>
    <dbReference type="NCBI Taxonomy" id="104452"/>
    <lineage>
        <taxon>Eukaryota</taxon>
        <taxon>Metazoa</taxon>
        <taxon>Ecdysozoa</taxon>
        <taxon>Arthropoda</taxon>
        <taxon>Hexapoda</taxon>
        <taxon>Insecta</taxon>
        <taxon>Pterygota</taxon>
        <taxon>Neoptera</taxon>
        <taxon>Endopterygota</taxon>
        <taxon>Lepidoptera</taxon>
        <taxon>Glossata</taxon>
        <taxon>Ditrysia</taxon>
        <taxon>Geometroidea</taxon>
        <taxon>Geometridae</taxon>
        <taxon>Larentiinae</taxon>
        <taxon>Operophtera</taxon>
    </lineage>
</organism>
<reference evidence="7 8" key="1">
    <citation type="journal article" date="2015" name="Genome Biol. Evol.">
        <title>The genome of winter moth (Operophtera brumata) provides a genomic perspective on sexual dimorphism and phenology.</title>
        <authorList>
            <person name="Derks M.F."/>
            <person name="Smit S."/>
            <person name="Salis L."/>
            <person name="Schijlen E."/>
            <person name="Bossers A."/>
            <person name="Mateman C."/>
            <person name="Pijl A.S."/>
            <person name="de Ridder D."/>
            <person name="Groenen M.A."/>
            <person name="Visser M.E."/>
            <person name="Megens H.J."/>
        </authorList>
    </citation>
    <scope>NUCLEOTIDE SEQUENCE [LARGE SCALE GENOMIC DNA]</scope>
    <source>
        <strain evidence="7">WM2013NL</strain>
        <tissue evidence="7">Head and thorax</tissue>
    </source>
</reference>
<dbReference type="STRING" id="104452.A0A0L7KQL0"/>
<evidence type="ECO:0000313" key="8">
    <source>
        <dbReference type="Proteomes" id="UP000037510"/>
    </source>
</evidence>
<feature type="region of interest" description="Disordered" evidence="6">
    <location>
        <begin position="142"/>
        <end position="173"/>
    </location>
</feature>
<keyword evidence="5" id="KW-0966">Cell projection</keyword>
<keyword evidence="4" id="KW-0206">Cytoskeleton</keyword>
<evidence type="ECO:0000256" key="1">
    <source>
        <dbReference type="ARBA" id="ARBA00004430"/>
    </source>
</evidence>
<dbReference type="GO" id="GO:0001534">
    <property type="term" value="C:radial spoke"/>
    <property type="evidence" value="ECO:0007669"/>
    <property type="project" value="InterPro"/>
</dbReference>
<proteinExistence type="predicted"/>
<dbReference type="AlphaFoldDB" id="A0A0L7KQL0"/>
<dbReference type="Proteomes" id="UP000037510">
    <property type="component" value="Unassembled WGS sequence"/>
</dbReference>
<dbReference type="GO" id="GO:0060294">
    <property type="term" value="P:cilium movement involved in cell motility"/>
    <property type="evidence" value="ECO:0007669"/>
    <property type="project" value="InterPro"/>
</dbReference>
<keyword evidence="8" id="KW-1185">Reference proteome</keyword>
<dbReference type="GO" id="GO:0035082">
    <property type="term" value="P:axoneme assembly"/>
    <property type="evidence" value="ECO:0007669"/>
    <property type="project" value="TreeGrafter"/>
</dbReference>
<evidence type="ECO:0000256" key="6">
    <source>
        <dbReference type="SAM" id="MobiDB-lite"/>
    </source>
</evidence>
<dbReference type="PANTHER" id="PTHR13159:SF0">
    <property type="entry name" value="RADIAL SPOKE HEAD 6 HOMOLOG A"/>
    <property type="match status" value="1"/>
</dbReference>
<evidence type="ECO:0000256" key="4">
    <source>
        <dbReference type="ARBA" id="ARBA00023212"/>
    </source>
</evidence>
<evidence type="ECO:0000256" key="2">
    <source>
        <dbReference type="ARBA" id="ARBA00022490"/>
    </source>
</evidence>
<comment type="subcellular location">
    <subcellularLocation>
        <location evidence="1">Cytoplasm</location>
        <location evidence="1">Cytoskeleton</location>
        <location evidence="1">Cilium axoneme</location>
    </subcellularLocation>
</comment>
<dbReference type="PANTHER" id="PTHR13159">
    <property type="entry name" value="RADIAL SPOKEHEAD-RELATED"/>
    <property type="match status" value="1"/>
</dbReference>
<keyword evidence="3" id="KW-0969">Cilium</keyword>
<name>A0A0L7KQL0_OPEBR</name>
<dbReference type="InterPro" id="IPR006802">
    <property type="entry name" value="Radial_spoke"/>
</dbReference>
<dbReference type="Pfam" id="PF04712">
    <property type="entry name" value="Radial_spoke"/>
    <property type="match status" value="2"/>
</dbReference>
<dbReference type="EMBL" id="JTDY01007182">
    <property type="protein sequence ID" value="KOB65400.1"/>
    <property type="molecule type" value="Genomic_DNA"/>
</dbReference>
<sequence length="173" mass="18900">MEEGGGDMAFNPNPFFRGHTLKDLLDTNLTYWVHHGRHILKQGRTIWWNPNAGMTGPPLFTPLAEDERVEGLNAWTARVSTKLAPDRALAVLRSSVWPGAVPNFSPLQLPQPQDEYPIGPEVMEMADPTFADEEVCIIVHGLGPQEPGPQLQSAAATTAPGRVPHRSRGHGDG</sequence>
<evidence type="ECO:0000313" key="7">
    <source>
        <dbReference type="EMBL" id="KOB65400.1"/>
    </source>
</evidence>